<keyword evidence="4" id="KW-1185">Reference proteome</keyword>
<organism evidence="3 4">
    <name type="scientific">Dendryphion nanum</name>
    <dbReference type="NCBI Taxonomy" id="256645"/>
    <lineage>
        <taxon>Eukaryota</taxon>
        <taxon>Fungi</taxon>
        <taxon>Dikarya</taxon>
        <taxon>Ascomycota</taxon>
        <taxon>Pezizomycotina</taxon>
        <taxon>Dothideomycetes</taxon>
        <taxon>Pleosporomycetidae</taxon>
        <taxon>Pleosporales</taxon>
        <taxon>Torulaceae</taxon>
        <taxon>Dendryphion</taxon>
    </lineage>
</organism>
<dbReference type="CDD" id="cd12087">
    <property type="entry name" value="TM_EGFR-like"/>
    <property type="match status" value="1"/>
</dbReference>
<protein>
    <submittedName>
        <fullName evidence="3">Uncharacterized protein</fullName>
    </submittedName>
</protein>
<feature type="region of interest" description="Disordered" evidence="1">
    <location>
        <begin position="179"/>
        <end position="198"/>
    </location>
</feature>
<comment type="caution">
    <text evidence="3">The sequence shown here is derived from an EMBL/GenBank/DDBJ whole genome shotgun (WGS) entry which is preliminary data.</text>
</comment>
<feature type="compositionally biased region" description="Acidic residues" evidence="1">
    <location>
        <begin position="363"/>
        <end position="372"/>
    </location>
</feature>
<evidence type="ECO:0000313" key="3">
    <source>
        <dbReference type="EMBL" id="KAH7113321.1"/>
    </source>
</evidence>
<feature type="compositionally biased region" description="Low complexity" evidence="1">
    <location>
        <begin position="181"/>
        <end position="192"/>
    </location>
</feature>
<dbReference type="PANTHER" id="PTHR16861:SF4">
    <property type="entry name" value="SH3 DOMAIN PROTEIN (AFU_ORTHOLOGUE AFUA_1G13610)"/>
    <property type="match status" value="1"/>
</dbReference>
<feature type="region of interest" description="Disordered" evidence="1">
    <location>
        <begin position="286"/>
        <end position="372"/>
    </location>
</feature>
<dbReference type="PANTHER" id="PTHR16861">
    <property type="entry name" value="GLYCOPROTEIN 38"/>
    <property type="match status" value="1"/>
</dbReference>
<gene>
    <name evidence="3" type="ORF">B0J11DRAFT_585239</name>
</gene>
<reference evidence="3" key="1">
    <citation type="journal article" date="2021" name="Nat. Commun.">
        <title>Genetic determinants of endophytism in the Arabidopsis root mycobiome.</title>
        <authorList>
            <person name="Mesny F."/>
            <person name="Miyauchi S."/>
            <person name="Thiergart T."/>
            <person name="Pickel B."/>
            <person name="Atanasova L."/>
            <person name="Karlsson M."/>
            <person name="Huettel B."/>
            <person name="Barry K.W."/>
            <person name="Haridas S."/>
            <person name="Chen C."/>
            <person name="Bauer D."/>
            <person name="Andreopoulos W."/>
            <person name="Pangilinan J."/>
            <person name="LaButti K."/>
            <person name="Riley R."/>
            <person name="Lipzen A."/>
            <person name="Clum A."/>
            <person name="Drula E."/>
            <person name="Henrissat B."/>
            <person name="Kohler A."/>
            <person name="Grigoriev I.V."/>
            <person name="Martin F.M."/>
            <person name="Hacquard S."/>
        </authorList>
    </citation>
    <scope>NUCLEOTIDE SEQUENCE</scope>
    <source>
        <strain evidence="3">MPI-CAGE-CH-0243</strain>
    </source>
</reference>
<keyword evidence="2" id="KW-1133">Transmembrane helix</keyword>
<evidence type="ECO:0000256" key="1">
    <source>
        <dbReference type="SAM" id="MobiDB-lite"/>
    </source>
</evidence>
<evidence type="ECO:0000256" key="2">
    <source>
        <dbReference type="SAM" id="Phobius"/>
    </source>
</evidence>
<accession>A0A9P9D6K2</accession>
<keyword evidence="2" id="KW-0812">Transmembrane</keyword>
<keyword evidence="2" id="KW-0472">Membrane</keyword>
<dbReference type="EMBL" id="JAGMWT010000019">
    <property type="protein sequence ID" value="KAH7113321.1"/>
    <property type="molecule type" value="Genomic_DNA"/>
</dbReference>
<name>A0A9P9D6K2_9PLEO</name>
<evidence type="ECO:0000313" key="4">
    <source>
        <dbReference type="Proteomes" id="UP000700596"/>
    </source>
</evidence>
<feature type="transmembrane region" description="Helical" evidence="2">
    <location>
        <begin position="204"/>
        <end position="228"/>
    </location>
</feature>
<dbReference type="Proteomes" id="UP000700596">
    <property type="component" value="Unassembled WGS sequence"/>
</dbReference>
<feature type="region of interest" description="Disordered" evidence="1">
    <location>
        <begin position="116"/>
        <end position="146"/>
    </location>
</feature>
<dbReference type="AlphaFoldDB" id="A0A9P9D6K2"/>
<sequence>MEETPDAFFQPKEKTIFWISYSTGGLVAPLTLTLLPSATGVIFPAAPAPPLLDAGHNVLSAEFPKTVQSIANWNGGQVHFISATVGDWRAVRIGPYFYDLAIEAFPLSVAFEQTTRNPPRYSNRPAFSTKVSQSQSSSQTAPKTTLGTIPSAISVSISSASPQSDLSQHDSSVATVIPENTQGTTGTSHSTTAALKSPGPSAGMIAGSVIGGVAALVIVIGAVLFFLYRKRKLAKLKRTSQDAKSICGTINSECQELPPEGIIRELDPEKGTTIVWKANEMSEQRKAGELLSCERSPSRGRTRERSSQTRTVLRSEMSRERRATTATPPVPSVHVKAQKKREIEWLQAEEARLRERRERLTGDEEDTQSTAR</sequence>
<proteinExistence type="predicted"/>
<feature type="compositionally biased region" description="Basic and acidic residues" evidence="1">
    <location>
        <begin position="340"/>
        <end position="362"/>
    </location>
</feature>